<comment type="similarity">
    <text evidence="3">Belongs to the phytoene/squalene synthase family.</text>
</comment>
<comment type="caution">
    <text evidence="15">The sequence shown here is derived from an EMBL/GenBank/DDBJ whole genome shotgun (WGS) entry which is preliminary data.</text>
</comment>
<dbReference type="PROSITE" id="PS01045">
    <property type="entry name" value="SQUALEN_PHYTOEN_SYN_2"/>
    <property type="match status" value="1"/>
</dbReference>
<evidence type="ECO:0000256" key="13">
    <source>
        <dbReference type="ARBA" id="ARBA00023166"/>
    </source>
</evidence>
<evidence type="ECO:0000313" key="15">
    <source>
        <dbReference type="EMBL" id="KAG0266982.1"/>
    </source>
</evidence>
<dbReference type="AlphaFoldDB" id="A0A9P6QHW5"/>
<evidence type="ECO:0000256" key="10">
    <source>
        <dbReference type="ARBA" id="ARBA00023011"/>
    </source>
</evidence>
<dbReference type="SFLD" id="SFLDG01018">
    <property type="entry name" value="Squalene/Phytoene_Synthase_Lik"/>
    <property type="match status" value="1"/>
</dbReference>
<dbReference type="EC" id="2.5.1.21" evidence="4"/>
<dbReference type="OrthoDB" id="431150at2759"/>
<keyword evidence="16" id="KW-1185">Reference proteome</keyword>
<dbReference type="NCBIfam" id="TIGR01559">
    <property type="entry name" value="squal_synth"/>
    <property type="match status" value="1"/>
</dbReference>
<dbReference type="GO" id="GO:0045338">
    <property type="term" value="P:farnesyl diphosphate metabolic process"/>
    <property type="evidence" value="ECO:0007669"/>
    <property type="project" value="InterPro"/>
</dbReference>
<evidence type="ECO:0000256" key="14">
    <source>
        <dbReference type="ARBA" id="ARBA00023221"/>
    </source>
</evidence>
<evidence type="ECO:0000256" key="11">
    <source>
        <dbReference type="ARBA" id="ARBA00023098"/>
    </source>
</evidence>
<organism evidence="15 16">
    <name type="scientific">Actinomortierella ambigua</name>
    <dbReference type="NCBI Taxonomy" id="1343610"/>
    <lineage>
        <taxon>Eukaryota</taxon>
        <taxon>Fungi</taxon>
        <taxon>Fungi incertae sedis</taxon>
        <taxon>Mucoromycota</taxon>
        <taxon>Mortierellomycotina</taxon>
        <taxon>Mortierellomycetes</taxon>
        <taxon>Mortierellales</taxon>
        <taxon>Mortierellaceae</taxon>
        <taxon>Actinomortierella</taxon>
    </lineage>
</organism>
<dbReference type="Pfam" id="PF00494">
    <property type="entry name" value="SQS_PSY"/>
    <property type="match status" value="1"/>
</dbReference>
<keyword evidence="12" id="KW-0472">Membrane</keyword>
<keyword evidence="9" id="KW-1133">Transmembrane helix</keyword>
<keyword evidence="14" id="KW-0753">Steroid metabolism</keyword>
<dbReference type="InterPro" id="IPR033904">
    <property type="entry name" value="Trans_IPPS_HH"/>
</dbReference>
<evidence type="ECO:0000256" key="6">
    <source>
        <dbReference type="ARBA" id="ARBA00022679"/>
    </source>
</evidence>
<dbReference type="InterPro" id="IPR019845">
    <property type="entry name" value="Squalene/phytoene_synthase_CS"/>
</dbReference>
<keyword evidence="8" id="KW-0752">Steroid biosynthesis</keyword>
<evidence type="ECO:0000256" key="7">
    <source>
        <dbReference type="ARBA" id="ARBA00022692"/>
    </source>
</evidence>
<dbReference type="InterPro" id="IPR002060">
    <property type="entry name" value="Squ/phyt_synthse"/>
</dbReference>
<evidence type="ECO:0000256" key="3">
    <source>
        <dbReference type="ARBA" id="ARBA00006251"/>
    </source>
</evidence>
<evidence type="ECO:0000256" key="2">
    <source>
        <dbReference type="ARBA" id="ARBA00004370"/>
    </source>
</evidence>
<dbReference type="GO" id="GO:0051996">
    <property type="term" value="F:squalene synthase [NAD(P)H] activity"/>
    <property type="evidence" value="ECO:0007669"/>
    <property type="project" value="UniProtKB-EC"/>
</dbReference>
<evidence type="ECO:0000256" key="8">
    <source>
        <dbReference type="ARBA" id="ARBA00022955"/>
    </source>
</evidence>
<keyword evidence="6" id="KW-0808">Transferase</keyword>
<evidence type="ECO:0000256" key="5">
    <source>
        <dbReference type="ARBA" id="ARBA00022516"/>
    </source>
</evidence>
<dbReference type="PANTHER" id="PTHR11626">
    <property type="entry name" value="FARNESYL-DIPHOSPHATE FARNESYLTRANSFERASE"/>
    <property type="match status" value="1"/>
</dbReference>
<evidence type="ECO:0000256" key="12">
    <source>
        <dbReference type="ARBA" id="ARBA00023136"/>
    </source>
</evidence>
<keyword evidence="11" id="KW-0443">Lipid metabolism</keyword>
<dbReference type="Proteomes" id="UP000807716">
    <property type="component" value="Unassembled WGS sequence"/>
</dbReference>
<proteinExistence type="inferred from homology"/>
<keyword evidence="10" id="KW-0756">Sterol biosynthesis</keyword>
<dbReference type="FunFam" id="1.10.600.10:FF:000003">
    <property type="entry name" value="Farnesyl-diphosphate farnesyltransferase 1"/>
    <property type="match status" value="1"/>
</dbReference>
<protein>
    <recommendedName>
        <fullName evidence="4">squalene synthase</fullName>
        <ecNumber evidence="4">2.5.1.21</ecNumber>
    </recommendedName>
</protein>
<comment type="subcellular location">
    <subcellularLocation>
        <location evidence="2">Membrane</location>
    </subcellularLocation>
</comment>
<name>A0A9P6QHW5_9FUNG</name>
<evidence type="ECO:0000256" key="1">
    <source>
        <dbReference type="ARBA" id="ARBA00001946"/>
    </source>
</evidence>
<dbReference type="GO" id="GO:0006696">
    <property type="term" value="P:ergosterol biosynthetic process"/>
    <property type="evidence" value="ECO:0007669"/>
    <property type="project" value="TreeGrafter"/>
</dbReference>
<keyword evidence="7" id="KW-0812">Transmembrane</keyword>
<keyword evidence="13" id="KW-1207">Sterol metabolism</keyword>
<evidence type="ECO:0000256" key="9">
    <source>
        <dbReference type="ARBA" id="ARBA00022989"/>
    </source>
</evidence>
<dbReference type="InterPro" id="IPR044844">
    <property type="entry name" value="Trans_IPPS_euk-type"/>
</dbReference>
<dbReference type="EMBL" id="JAAAJB010000083">
    <property type="protein sequence ID" value="KAG0266982.1"/>
    <property type="molecule type" value="Genomic_DNA"/>
</dbReference>
<dbReference type="GO" id="GO:0005789">
    <property type="term" value="C:endoplasmic reticulum membrane"/>
    <property type="evidence" value="ECO:0007669"/>
    <property type="project" value="TreeGrafter"/>
</dbReference>
<dbReference type="InterPro" id="IPR008949">
    <property type="entry name" value="Isoprenoid_synthase_dom_sf"/>
</dbReference>
<dbReference type="SUPFAM" id="SSF48576">
    <property type="entry name" value="Terpenoid synthases"/>
    <property type="match status" value="1"/>
</dbReference>
<dbReference type="Gene3D" id="1.10.600.10">
    <property type="entry name" value="Farnesyl Diphosphate Synthase"/>
    <property type="match status" value="1"/>
</dbReference>
<accession>A0A9P6QHW5</accession>
<reference evidence="15" key="1">
    <citation type="journal article" date="2020" name="Fungal Divers.">
        <title>Resolving the Mortierellaceae phylogeny through synthesis of multi-gene phylogenetics and phylogenomics.</title>
        <authorList>
            <person name="Vandepol N."/>
            <person name="Liber J."/>
            <person name="Desiro A."/>
            <person name="Na H."/>
            <person name="Kennedy M."/>
            <person name="Barry K."/>
            <person name="Grigoriev I.V."/>
            <person name="Miller A.N."/>
            <person name="O'Donnell K."/>
            <person name="Stajich J.E."/>
            <person name="Bonito G."/>
        </authorList>
    </citation>
    <scope>NUCLEOTIDE SEQUENCE</scope>
    <source>
        <strain evidence="15">BC1065</strain>
    </source>
</reference>
<dbReference type="PANTHER" id="PTHR11626:SF2">
    <property type="entry name" value="SQUALENE SYNTHASE"/>
    <property type="match status" value="1"/>
</dbReference>
<keyword evidence="5" id="KW-0444">Lipid biosynthesis</keyword>
<gene>
    <name evidence="15" type="primary">ERG9</name>
    <name evidence="15" type="ORF">DFQ27_009259</name>
</gene>
<dbReference type="CDD" id="cd00683">
    <property type="entry name" value="Trans_IPPS_HH"/>
    <property type="match status" value="1"/>
</dbReference>
<dbReference type="SFLD" id="SFLDS00005">
    <property type="entry name" value="Isoprenoid_Synthase_Type_I"/>
    <property type="match status" value="1"/>
</dbReference>
<evidence type="ECO:0000313" key="16">
    <source>
        <dbReference type="Proteomes" id="UP000807716"/>
    </source>
</evidence>
<dbReference type="InterPro" id="IPR006449">
    <property type="entry name" value="Squal_synth-like"/>
</dbReference>
<evidence type="ECO:0000256" key="4">
    <source>
        <dbReference type="ARBA" id="ARBA00012373"/>
    </source>
</evidence>
<comment type="cofactor">
    <cofactor evidence="1">
        <name>Mg(2+)</name>
        <dbReference type="ChEBI" id="CHEBI:18420"/>
    </cofactor>
</comment>
<sequence length="416" mass="47190">MASVILASLFHPSEVVALLQYKFSPKVKYDYSNDKVRERIYYHLNNTSRSFSAVIQALDPELKDPICIFYLVLRGLDTVEDDMTIDLDIKLPLLKSFHEIIYQPGWTFDKCGPKEKDRQLLVEFDIVIETFLKLKPEYQKIIADTTKRMGEGMAHYATAGVHVNTTEDFDQYCHYVAGLVGLGLSGMFSACNFESPSVAKREDLSNSMGLFLQKVNITRDFLEDLRDNRHFWPKAIWGEYADKMEDLAKPENKEKAMECMSHMVHNALCHMQDVLEYLGQIKNPSVFHFCAIPQVMAIATLNMLQGNYNIFTTENVKIRKGETVWLMKESNNIDQVAAIFRLYARQINNKTNPLHRQFVDIGVLCGQIEQTCVQKYPGSTKELARLQAGVLAGQGKTVAVAAGVLGGAYAVKKYIL</sequence>